<dbReference type="KEGG" id="dpr:Despr_0565"/>
<reference evidence="2 3" key="1">
    <citation type="journal article" date="2011" name="Stand. Genomic Sci.">
        <title>Complete genome sequence of Desulfobulbus propionicus type strain (1pr3).</title>
        <authorList>
            <person name="Pagani I."/>
            <person name="Lapidus A."/>
            <person name="Nolan M."/>
            <person name="Lucas S."/>
            <person name="Hammon N."/>
            <person name="Deshpande S."/>
            <person name="Cheng J.F."/>
            <person name="Chertkov O."/>
            <person name="Davenport K."/>
            <person name="Tapia R."/>
            <person name="Han C."/>
            <person name="Goodwin L."/>
            <person name="Pitluck S."/>
            <person name="Liolios K."/>
            <person name="Mavromatis K."/>
            <person name="Ivanova N."/>
            <person name="Mikhailova N."/>
            <person name="Pati A."/>
            <person name="Chen A."/>
            <person name="Palaniappan K."/>
            <person name="Land M."/>
            <person name="Hauser L."/>
            <person name="Chang Y.J."/>
            <person name="Jeffries C.D."/>
            <person name="Detter J.C."/>
            <person name="Brambilla E."/>
            <person name="Kannan K.P."/>
            <person name="Djao O.D."/>
            <person name="Rohde M."/>
            <person name="Pukall R."/>
            <person name="Spring S."/>
            <person name="Goker M."/>
            <person name="Sikorski J."/>
            <person name="Woyke T."/>
            <person name="Bristow J."/>
            <person name="Eisen J.A."/>
            <person name="Markowitz V."/>
            <person name="Hugenholtz P."/>
            <person name="Kyrpides N.C."/>
            <person name="Klenk H.P."/>
        </authorList>
    </citation>
    <scope>NUCLEOTIDE SEQUENCE [LARGE SCALE GENOMIC DNA]</scope>
    <source>
        <strain evidence="3">ATCC 33891 / DSM 2032 / 1pr3</strain>
    </source>
</reference>
<accession>A0A7U4DN56</accession>
<keyword evidence="1" id="KW-0812">Transmembrane</keyword>
<dbReference type="Proteomes" id="UP000006365">
    <property type="component" value="Chromosome"/>
</dbReference>
<evidence type="ECO:0000313" key="2">
    <source>
        <dbReference type="EMBL" id="ADW16741.1"/>
    </source>
</evidence>
<keyword evidence="3" id="KW-1185">Reference proteome</keyword>
<sequence>MMTIILSIAWVAVLVAAFLLAVRLLKKLQLY</sequence>
<feature type="transmembrane region" description="Helical" evidence="1">
    <location>
        <begin position="6"/>
        <end position="25"/>
    </location>
</feature>
<evidence type="ECO:0000313" key="3">
    <source>
        <dbReference type="Proteomes" id="UP000006365"/>
    </source>
</evidence>
<organism evidence="2 3">
    <name type="scientific">Desulfobulbus propionicus (strain ATCC 33891 / DSM 2032 / VKM B-1956 / 1pr3)</name>
    <dbReference type="NCBI Taxonomy" id="577650"/>
    <lineage>
        <taxon>Bacteria</taxon>
        <taxon>Pseudomonadati</taxon>
        <taxon>Thermodesulfobacteriota</taxon>
        <taxon>Desulfobulbia</taxon>
        <taxon>Desulfobulbales</taxon>
        <taxon>Desulfobulbaceae</taxon>
        <taxon>Desulfobulbus</taxon>
    </lineage>
</organism>
<dbReference type="EMBL" id="CP002364">
    <property type="protein sequence ID" value="ADW16741.1"/>
    <property type="molecule type" value="Genomic_DNA"/>
</dbReference>
<proteinExistence type="predicted"/>
<protein>
    <submittedName>
        <fullName evidence="2">Uncharacterized protein</fullName>
    </submittedName>
</protein>
<evidence type="ECO:0000256" key="1">
    <source>
        <dbReference type="SAM" id="Phobius"/>
    </source>
</evidence>
<gene>
    <name evidence="2" type="ordered locus">Despr_0565</name>
</gene>
<name>A0A7U4DN56_DESPD</name>
<dbReference type="AlphaFoldDB" id="A0A7U4DN56"/>
<keyword evidence="1" id="KW-0472">Membrane</keyword>
<keyword evidence="1" id="KW-1133">Transmembrane helix</keyword>